<evidence type="ECO:0000256" key="1">
    <source>
        <dbReference type="ARBA" id="ARBA00009054"/>
    </source>
</evidence>
<comment type="subunit">
    <text evidence="3">Homodimer.</text>
</comment>
<protein>
    <recommendedName>
        <fullName evidence="3 4">Protein GrpE</fullName>
    </recommendedName>
    <alternativeName>
        <fullName evidence="3">HSP-70 cofactor</fullName>
    </alternativeName>
</protein>
<dbReference type="PANTHER" id="PTHR21237">
    <property type="entry name" value="GRPE PROTEIN"/>
    <property type="match status" value="1"/>
</dbReference>
<keyword evidence="2 3" id="KW-0143">Chaperone</keyword>
<name>A0A5C6XC88_9DELT</name>
<dbReference type="HAMAP" id="MF_01151">
    <property type="entry name" value="GrpE"/>
    <property type="match status" value="1"/>
</dbReference>
<dbReference type="Proteomes" id="UP000321412">
    <property type="component" value="Unassembled WGS sequence"/>
</dbReference>
<dbReference type="EMBL" id="VOSM01000002">
    <property type="protein sequence ID" value="TXD38068.1"/>
    <property type="molecule type" value="Genomic_DNA"/>
</dbReference>
<dbReference type="GO" id="GO:0051082">
    <property type="term" value="F:unfolded protein binding"/>
    <property type="evidence" value="ECO:0007669"/>
    <property type="project" value="TreeGrafter"/>
</dbReference>
<dbReference type="PANTHER" id="PTHR21237:SF23">
    <property type="entry name" value="GRPE PROTEIN HOMOLOG, MITOCHONDRIAL"/>
    <property type="match status" value="1"/>
</dbReference>
<dbReference type="PROSITE" id="PS01071">
    <property type="entry name" value="GRPE"/>
    <property type="match status" value="1"/>
</dbReference>
<feature type="coiled-coil region" evidence="6">
    <location>
        <begin position="20"/>
        <end position="117"/>
    </location>
</feature>
<dbReference type="Gene3D" id="2.30.22.10">
    <property type="entry name" value="Head domain of nucleotide exchange factor GrpE"/>
    <property type="match status" value="1"/>
</dbReference>
<dbReference type="GO" id="GO:0051087">
    <property type="term" value="F:protein-folding chaperone binding"/>
    <property type="evidence" value="ECO:0007669"/>
    <property type="project" value="InterPro"/>
</dbReference>
<keyword evidence="6" id="KW-0175">Coiled coil</keyword>
<dbReference type="InterPro" id="IPR013805">
    <property type="entry name" value="GrpE_CC"/>
</dbReference>
<dbReference type="InterPro" id="IPR000740">
    <property type="entry name" value="GrpE"/>
</dbReference>
<dbReference type="OrthoDB" id="9789811at2"/>
<accession>A0A5C6XC88</accession>
<gene>
    <name evidence="3 7" type="primary">grpE</name>
    <name evidence="7" type="ORF">FRC98_03995</name>
</gene>
<keyword evidence="3 4" id="KW-0346">Stress response</keyword>
<keyword evidence="8" id="KW-1185">Reference proteome</keyword>
<dbReference type="AlphaFoldDB" id="A0A5C6XC88"/>
<evidence type="ECO:0000313" key="7">
    <source>
        <dbReference type="EMBL" id="TXD38068.1"/>
    </source>
</evidence>
<dbReference type="SUPFAM" id="SSF51064">
    <property type="entry name" value="Head domain of nucleotide exchange factor GrpE"/>
    <property type="match status" value="1"/>
</dbReference>
<comment type="subcellular location">
    <subcellularLocation>
        <location evidence="3">Cytoplasm</location>
    </subcellularLocation>
</comment>
<dbReference type="GO" id="GO:0005737">
    <property type="term" value="C:cytoplasm"/>
    <property type="evidence" value="ECO:0007669"/>
    <property type="project" value="UniProtKB-SubCell"/>
</dbReference>
<evidence type="ECO:0000256" key="6">
    <source>
        <dbReference type="SAM" id="Coils"/>
    </source>
</evidence>
<keyword evidence="3" id="KW-0963">Cytoplasm</keyword>
<reference evidence="7 8" key="1">
    <citation type="submission" date="2019-08" db="EMBL/GenBank/DDBJ databases">
        <title>Bradymonadales sp. TMQ4.</title>
        <authorList>
            <person name="Liang Q."/>
        </authorList>
    </citation>
    <scope>NUCLEOTIDE SEQUENCE [LARGE SCALE GENOMIC DNA]</scope>
    <source>
        <strain evidence="7 8">TMQ4</strain>
    </source>
</reference>
<sequence length="231" mass="26356">MRLNLRDLMRRGSAYTQNVLDALLNEVEDLQARVKRAEQTERELKDRLRAELLENRTLQQELRQQNHELERLRAELEHPRPAPAEPAPAPPSFEHERAALEKQITHLIAESRALQTRVGEASEQACQEERVRLLRGLGELLDSLGRAIQHSEGAWREGLLGIEAQFVRFLRDEGVELLGKAGEPLDPWLHQAVDVRESEDFSRGQIVEVLRPGFRLDDGTVLRHAEVVVAS</sequence>
<dbReference type="GO" id="GO:0006457">
    <property type="term" value="P:protein folding"/>
    <property type="evidence" value="ECO:0007669"/>
    <property type="project" value="InterPro"/>
</dbReference>
<dbReference type="PRINTS" id="PR00773">
    <property type="entry name" value="GRPEPROTEIN"/>
</dbReference>
<proteinExistence type="inferred from homology"/>
<dbReference type="GO" id="GO:0000774">
    <property type="term" value="F:adenyl-nucleotide exchange factor activity"/>
    <property type="evidence" value="ECO:0007669"/>
    <property type="project" value="InterPro"/>
</dbReference>
<evidence type="ECO:0000256" key="4">
    <source>
        <dbReference type="RuleBase" id="RU000639"/>
    </source>
</evidence>
<evidence type="ECO:0000256" key="2">
    <source>
        <dbReference type="ARBA" id="ARBA00023186"/>
    </source>
</evidence>
<evidence type="ECO:0000313" key="8">
    <source>
        <dbReference type="Proteomes" id="UP000321412"/>
    </source>
</evidence>
<comment type="function">
    <text evidence="3 4">Participates actively in the response to hyperosmotic and heat shock by preventing the aggregation of stress-denatured proteins, in association with DnaK and GrpE. It is the nucleotide exchange factor for DnaK and may function as a thermosensor. Unfolded proteins bind initially to DnaJ; upon interaction with the DnaJ-bound protein, DnaK hydrolyzes its bound ATP, resulting in the formation of a stable complex. GrpE releases ADP from DnaK; ATP binding to DnaK triggers the release of the substrate protein, thus completing the reaction cycle. Several rounds of ATP-dependent interactions between DnaJ, DnaK and GrpE are required for fully efficient folding.</text>
</comment>
<evidence type="ECO:0000256" key="3">
    <source>
        <dbReference type="HAMAP-Rule" id="MF_01151"/>
    </source>
</evidence>
<organism evidence="7 8">
    <name type="scientific">Lujinxingia vulgaris</name>
    <dbReference type="NCBI Taxonomy" id="2600176"/>
    <lineage>
        <taxon>Bacteria</taxon>
        <taxon>Deltaproteobacteria</taxon>
        <taxon>Bradymonadales</taxon>
        <taxon>Lujinxingiaceae</taxon>
        <taxon>Lujinxingia</taxon>
    </lineage>
</organism>
<evidence type="ECO:0000256" key="5">
    <source>
        <dbReference type="RuleBase" id="RU004478"/>
    </source>
</evidence>
<dbReference type="RefSeq" id="WP_146980014.1">
    <property type="nucleotide sequence ID" value="NZ_VOSM01000002.1"/>
</dbReference>
<comment type="caution">
    <text evidence="7">The sequence shown here is derived from an EMBL/GenBank/DDBJ whole genome shotgun (WGS) entry which is preliminary data.</text>
</comment>
<dbReference type="InterPro" id="IPR009012">
    <property type="entry name" value="GrpE_head"/>
</dbReference>
<dbReference type="SUPFAM" id="SSF58014">
    <property type="entry name" value="Coiled-coil domain of nucleotide exchange factor GrpE"/>
    <property type="match status" value="1"/>
</dbReference>
<comment type="similarity">
    <text evidence="1 3 5">Belongs to the GrpE family.</text>
</comment>
<dbReference type="Pfam" id="PF01025">
    <property type="entry name" value="GrpE"/>
    <property type="match status" value="1"/>
</dbReference>
<dbReference type="GO" id="GO:0042803">
    <property type="term" value="F:protein homodimerization activity"/>
    <property type="evidence" value="ECO:0007669"/>
    <property type="project" value="InterPro"/>
</dbReference>